<accession>W7HWM0</accession>
<evidence type="ECO:0000313" key="3">
    <source>
        <dbReference type="Proteomes" id="UP000024837"/>
    </source>
</evidence>
<dbReference type="Pfam" id="PF16850">
    <property type="entry name" value="Inhibitor_I66"/>
    <property type="match status" value="1"/>
</dbReference>
<evidence type="ECO:0000313" key="2">
    <source>
        <dbReference type="EMBL" id="EWC44328.1"/>
    </source>
</evidence>
<feature type="compositionally biased region" description="Basic and acidic residues" evidence="1">
    <location>
        <begin position="160"/>
        <end position="175"/>
    </location>
</feature>
<dbReference type="HOGENOM" id="CLU_1337468_0_0_1"/>
<dbReference type="Gene3D" id="2.80.10.50">
    <property type="match status" value="1"/>
</dbReference>
<dbReference type="CDD" id="cd23428">
    <property type="entry name" value="beta-trefoil_Ricin_SPI"/>
    <property type="match status" value="1"/>
</dbReference>
<gene>
    <name evidence="2" type="ORF">DRE_01154</name>
</gene>
<dbReference type="OrthoDB" id="3439489at2759"/>
<name>W7HWM0_9PEZI</name>
<organism evidence="2 3">
    <name type="scientific">Drechslerella stenobrocha 248</name>
    <dbReference type="NCBI Taxonomy" id="1043628"/>
    <lineage>
        <taxon>Eukaryota</taxon>
        <taxon>Fungi</taxon>
        <taxon>Dikarya</taxon>
        <taxon>Ascomycota</taxon>
        <taxon>Pezizomycotina</taxon>
        <taxon>Orbiliomycetes</taxon>
        <taxon>Orbiliales</taxon>
        <taxon>Orbiliaceae</taxon>
        <taxon>Drechslerella</taxon>
    </lineage>
</organism>
<dbReference type="EMBL" id="KI966443">
    <property type="protein sequence ID" value="EWC44328.1"/>
    <property type="molecule type" value="Genomic_DNA"/>
</dbReference>
<dbReference type="AlphaFoldDB" id="W7HWM0"/>
<proteinExistence type="predicted"/>
<dbReference type="GO" id="GO:0004867">
    <property type="term" value="F:serine-type endopeptidase inhibitor activity"/>
    <property type="evidence" value="ECO:0007669"/>
    <property type="project" value="InterPro"/>
</dbReference>
<reference evidence="2 3" key="1">
    <citation type="submission" date="2013-05" db="EMBL/GenBank/DDBJ databases">
        <title>Drechslerella stenobrocha genome reveals carnivorous origination and mechanical trapping mechanism of predatory fungi.</title>
        <authorList>
            <person name="Liu X."/>
            <person name="Zhang W."/>
            <person name="Liu K."/>
        </authorList>
    </citation>
    <scope>NUCLEOTIDE SEQUENCE [LARGE SCALE GENOMIC DNA]</scope>
    <source>
        <strain evidence="2 3">248</strain>
    </source>
</reference>
<dbReference type="InterPro" id="IPR031755">
    <property type="entry name" value="Inhibitor_I66"/>
</dbReference>
<evidence type="ECO:0000256" key="1">
    <source>
        <dbReference type="SAM" id="MobiDB-lite"/>
    </source>
</evidence>
<keyword evidence="3" id="KW-1185">Reference proteome</keyword>
<feature type="region of interest" description="Disordered" evidence="1">
    <location>
        <begin position="157"/>
        <end position="201"/>
    </location>
</feature>
<protein>
    <submittedName>
        <fullName evidence="2">Uncharacterized protein</fullName>
    </submittedName>
</protein>
<sequence>MKTLQLGQYYIIAYEDWIGGRIIGDRLVGRHPIEDRSLQPKAIYRLPPGIKPHSPWVIDPNDQGGFIFEAGGATVGARGDQLVAILYGEEDYDKNWFIEPARGGNGAPTYTVRSERGEFWTVDRVPFPQGHRIVLRQRAPGDDQSFVLIRVDNEAEATDASERENGHSSRPDHNRYGKGYNAENQDRVGARRGGRDRQFCA</sequence>
<feature type="compositionally biased region" description="Basic and acidic residues" evidence="1">
    <location>
        <begin position="184"/>
        <end position="201"/>
    </location>
</feature>
<dbReference type="Proteomes" id="UP000024837">
    <property type="component" value="Unassembled WGS sequence"/>
</dbReference>